<keyword evidence="6 12" id="KW-0479">Metal-binding</keyword>
<dbReference type="InterPro" id="IPR015803">
    <property type="entry name" value="Cys-tRNA-ligase"/>
</dbReference>
<feature type="short sequence motif" description="'HIGH' region" evidence="12">
    <location>
        <begin position="31"/>
        <end position="41"/>
    </location>
</feature>
<evidence type="ECO:0000256" key="1">
    <source>
        <dbReference type="ARBA" id="ARBA00004496"/>
    </source>
</evidence>
<dbReference type="PANTHER" id="PTHR10890:SF3">
    <property type="entry name" value="CYSTEINE--TRNA LIGASE, CYTOPLASMIC"/>
    <property type="match status" value="1"/>
</dbReference>
<keyword evidence="7 12" id="KW-0547">Nucleotide-binding</keyword>
<feature type="short sequence motif" description="'KMSKS' region" evidence="12">
    <location>
        <begin position="266"/>
        <end position="270"/>
    </location>
</feature>
<dbReference type="CDD" id="cd00672">
    <property type="entry name" value="CysRS_core"/>
    <property type="match status" value="1"/>
</dbReference>
<reference evidence="14 15" key="1">
    <citation type="submission" date="2023-01" db="EMBL/GenBank/DDBJ databases">
        <title>Cultivation and genomic characterization of new, ubiquitous marine nitrite-oxidizing bacteria from the Nitrospirales.</title>
        <authorList>
            <person name="Mueller A.J."/>
            <person name="Daebeler A."/>
            <person name="Herbold C.W."/>
            <person name="Kirkegaard R.H."/>
            <person name="Daims H."/>
        </authorList>
    </citation>
    <scope>NUCLEOTIDE SEQUENCE [LARGE SCALE GENOMIC DNA]</scope>
    <source>
        <strain evidence="14 15">VA</strain>
    </source>
</reference>
<organism evidence="14 15">
    <name type="scientific">Candidatus Nitrospira allomarina</name>
    <dbReference type="NCBI Taxonomy" id="3020900"/>
    <lineage>
        <taxon>Bacteria</taxon>
        <taxon>Pseudomonadati</taxon>
        <taxon>Nitrospirota</taxon>
        <taxon>Nitrospiria</taxon>
        <taxon>Nitrospirales</taxon>
        <taxon>Nitrospiraceae</taxon>
        <taxon>Nitrospira</taxon>
    </lineage>
</organism>
<evidence type="ECO:0000313" key="14">
    <source>
        <dbReference type="EMBL" id="WNM58676.1"/>
    </source>
</evidence>
<dbReference type="FunFam" id="3.40.50.620:FF:000009">
    <property type="entry name" value="Cysteine--tRNA ligase"/>
    <property type="match status" value="1"/>
</dbReference>
<feature type="binding site" evidence="12">
    <location>
        <position position="234"/>
    </location>
    <ligand>
        <name>Zn(2+)</name>
        <dbReference type="ChEBI" id="CHEBI:29105"/>
    </ligand>
</feature>
<evidence type="ECO:0000256" key="7">
    <source>
        <dbReference type="ARBA" id="ARBA00022741"/>
    </source>
</evidence>
<comment type="subunit">
    <text evidence="3 12">Monomer.</text>
</comment>
<protein>
    <recommendedName>
        <fullName evidence="12">Cysteine--tRNA ligase</fullName>
        <ecNumber evidence="12">6.1.1.16</ecNumber>
    </recommendedName>
    <alternativeName>
        <fullName evidence="12">Cysteinyl-tRNA synthetase</fullName>
        <shortName evidence="12">CysRS</shortName>
    </alternativeName>
</protein>
<evidence type="ECO:0000313" key="15">
    <source>
        <dbReference type="Proteomes" id="UP001302719"/>
    </source>
</evidence>
<keyword evidence="11 12" id="KW-0030">Aminoacyl-tRNA synthetase</keyword>
<evidence type="ECO:0000256" key="11">
    <source>
        <dbReference type="ARBA" id="ARBA00023146"/>
    </source>
</evidence>
<dbReference type="NCBIfam" id="TIGR00435">
    <property type="entry name" value="cysS"/>
    <property type="match status" value="1"/>
</dbReference>
<dbReference type="GO" id="GO:0005524">
    <property type="term" value="F:ATP binding"/>
    <property type="evidence" value="ECO:0007669"/>
    <property type="project" value="UniProtKB-UniRule"/>
</dbReference>
<dbReference type="Pfam" id="PF01406">
    <property type="entry name" value="tRNA-synt_1e"/>
    <property type="match status" value="1"/>
</dbReference>
<evidence type="ECO:0000256" key="10">
    <source>
        <dbReference type="ARBA" id="ARBA00022917"/>
    </source>
</evidence>
<dbReference type="GO" id="GO:0006423">
    <property type="term" value="P:cysteinyl-tRNA aminoacylation"/>
    <property type="evidence" value="ECO:0007669"/>
    <property type="project" value="UniProtKB-UniRule"/>
</dbReference>
<feature type="domain" description="Cysteinyl-tRNA synthetase class Ia DALR" evidence="13">
    <location>
        <begin position="357"/>
        <end position="420"/>
    </location>
</feature>
<dbReference type="EC" id="6.1.1.16" evidence="12"/>
<accession>A0AA96GJ84</accession>
<keyword evidence="8 12" id="KW-0862">Zinc</keyword>
<evidence type="ECO:0000256" key="5">
    <source>
        <dbReference type="ARBA" id="ARBA00022598"/>
    </source>
</evidence>
<dbReference type="GO" id="GO:0005829">
    <property type="term" value="C:cytosol"/>
    <property type="evidence" value="ECO:0007669"/>
    <property type="project" value="TreeGrafter"/>
</dbReference>
<keyword evidence="4 12" id="KW-0963">Cytoplasm</keyword>
<evidence type="ECO:0000256" key="12">
    <source>
        <dbReference type="HAMAP-Rule" id="MF_00041"/>
    </source>
</evidence>
<dbReference type="PRINTS" id="PR00983">
    <property type="entry name" value="TRNASYNTHCYS"/>
</dbReference>
<proteinExistence type="inferred from homology"/>
<dbReference type="Pfam" id="PF09190">
    <property type="entry name" value="DALR_2"/>
    <property type="match status" value="1"/>
</dbReference>
<comment type="catalytic activity">
    <reaction evidence="12">
        <text>tRNA(Cys) + L-cysteine + ATP = L-cysteinyl-tRNA(Cys) + AMP + diphosphate</text>
        <dbReference type="Rhea" id="RHEA:17773"/>
        <dbReference type="Rhea" id="RHEA-COMP:9661"/>
        <dbReference type="Rhea" id="RHEA-COMP:9679"/>
        <dbReference type="ChEBI" id="CHEBI:30616"/>
        <dbReference type="ChEBI" id="CHEBI:33019"/>
        <dbReference type="ChEBI" id="CHEBI:35235"/>
        <dbReference type="ChEBI" id="CHEBI:78442"/>
        <dbReference type="ChEBI" id="CHEBI:78517"/>
        <dbReference type="ChEBI" id="CHEBI:456215"/>
        <dbReference type="EC" id="6.1.1.16"/>
    </reaction>
</comment>
<comment type="cofactor">
    <cofactor evidence="12">
        <name>Zn(2+)</name>
        <dbReference type="ChEBI" id="CHEBI:29105"/>
    </cofactor>
    <text evidence="12">Binds 1 zinc ion per subunit.</text>
</comment>
<comment type="similarity">
    <text evidence="2 12">Belongs to the class-I aminoacyl-tRNA synthetase family.</text>
</comment>
<evidence type="ECO:0000256" key="9">
    <source>
        <dbReference type="ARBA" id="ARBA00022840"/>
    </source>
</evidence>
<dbReference type="SUPFAM" id="SSF52374">
    <property type="entry name" value="Nucleotidylyl transferase"/>
    <property type="match status" value="1"/>
</dbReference>
<comment type="subcellular location">
    <subcellularLocation>
        <location evidence="1 12">Cytoplasm</location>
    </subcellularLocation>
</comment>
<evidence type="ECO:0000256" key="8">
    <source>
        <dbReference type="ARBA" id="ARBA00022833"/>
    </source>
</evidence>
<feature type="binding site" evidence="12">
    <location>
        <position position="269"/>
    </location>
    <ligand>
        <name>ATP</name>
        <dbReference type="ChEBI" id="CHEBI:30616"/>
    </ligand>
</feature>
<evidence type="ECO:0000259" key="13">
    <source>
        <dbReference type="SMART" id="SM00840"/>
    </source>
</evidence>
<dbReference type="EMBL" id="CP116967">
    <property type="protein sequence ID" value="WNM58676.1"/>
    <property type="molecule type" value="Genomic_DNA"/>
</dbReference>
<dbReference type="InterPro" id="IPR032678">
    <property type="entry name" value="tRNA-synt_1_cat_dom"/>
</dbReference>
<dbReference type="AlphaFoldDB" id="A0AA96GJ84"/>
<dbReference type="GO" id="GO:0004817">
    <property type="term" value="F:cysteine-tRNA ligase activity"/>
    <property type="evidence" value="ECO:0007669"/>
    <property type="project" value="UniProtKB-UniRule"/>
</dbReference>
<feature type="binding site" evidence="12">
    <location>
        <position position="238"/>
    </location>
    <ligand>
        <name>Zn(2+)</name>
        <dbReference type="ChEBI" id="CHEBI:29105"/>
    </ligand>
</feature>
<dbReference type="InterPro" id="IPR015273">
    <property type="entry name" value="Cys-tRNA-synt_Ia_DALR"/>
</dbReference>
<dbReference type="InterPro" id="IPR014729">
    <property type="entry name" value="Rossmann-like_a/b/a_fold"/>
</dbReference>
<name>A0AA96GJ84_9BACT</name>
<keyword evidence="15" id="KW-1185">Reference proteome</keyword>
<gene>
    <name evidence="12 14" type="primary">cysS</name>
    <name evidence="14" type="ORF">PP769_02590</name>
</gene>
<evidence type="ECO:0000256" key="6">
    <source>
        <dbReference type="ARBA" id="ARBA00022723"/>
    </source>
</evidence>
<evidence type="ECO:0000256" key="3">
    <source>
        <dbReference type="ARBA" id="ARBA00011245"/>
    </source>
</evidence>
<dbReference type="PANTHER" id="PTHR10890">
    <property type="entry name" value="CYSTEINYL-TRNA SYNTHETASE"/>
    <property type="match status" value="1"/>
</dbReference>
<dbReference type="Proteomes" id="UP001302719">
    <property type="component" value="Chromosome"/>
</dbReference>
<keyword evidence="5 12" id="KW-0436">Ligase</keyword>
<dbReference type="SMART" id="SM00840">
    <property type="entry name" value="DALR_2"/>
    <property type="match status" value="1"/>
</dbReference>
<dbReference type="InterPro" id="IPR009080">
    <property type="entry name" value="tRNAsynth_Ia_anticodon-bd"/>
</dbReference>
<feature type="binding site" evidence="12">
    <location>
        <position position="209"/>
    </location>
    <ligand>
        <name>Zn(2+)</name>
        <dbReference type="ChEBI" id="CHEBI:29105"/>
    </ligand>
</feature>
<dbReference type="KEGG" id="nall:PP769_02590"/>
<feature type="binding site" evidence="12">
    <location>
        <position position="29"/>
    </location>
    <ligand>
        <name>Zn(2+)</name>
        <dbReference type="ChEBI" id="CHEBI:29105"/>
    </ligand>
</feature>
<keyword evidence="10 12" id="KW-0648">Protein biosynthesis</keyword>
<dbReference type="Gene3D" id="3.40.50.620">
    <property type="entry name" value="HUPs"/>
    <property type="match status" value="1"/>
</dbReference>
<dbReference type="HAMAP" id="MF_00041">
    <property type="entry name" value="Cys_tRNA_synth"/>
    <property type="match status" value="1"/>
</dbReference>
<evidence type="ECO:0000256" key="2">
    <source>
        <dbReference type="ARBA" id="ARBA00005594"/>
    </source>
</evidence>
<dbReference type="Gene3D" id="1.20.120.1910">
    <property type="entry name" value="Cysteine-tRNA ligase, C-terminal anti-codon recognition domain"/>
    <property type="match status" value="1"/>
</dbReference>
<dbReference type="SUPFAM" id="SSF47323">
    <property type="entry name" value="Anticodon-binding domain of a subclass of class I aminoacyl-tRNA synthetases"/>
    <property type="match status" value="1"/>
</dbReference>
<keyword evidence="9 12" id="KW-0067">ATP-binding</keyword>
<dbReference type="GO" id="GO:0008270">
    <property type="term" value="F:zinc ion binding"/>
    <property type="evidence" value="ECO:0007669"/>
    <property type="project" value="UniProtKB-UniRule"/>
</dbReference>
<evidence type="ECO:0000256" key="4">
    <source>
        <dbReference type="ARBA" id="ARBA00022490"/>
    </source>
</evidence>
<sequence>MSLTLYNSRTNKKELFLPLTPNQVKMYVCGVTVYDDCHLGHARSALVFDTIRRYLEYSGFQVTYVRNFTDVDDKILQRAHKECIPWTQVTEKYIEAFYRDMGRLGIIPPTIEPRATHHIQDIVNMIAGLVEKDAAYEVEGDVYFEVRKFSQYGQLSGRNLEELLAGARVEVDHRKKDPMDFALWKSAKPDEPGWESPWGKGRPGWHIECSAMSIKHLGPTFDIHGGGKDLIFPHHENEVAQSCAYTGKEFARYWIHNGFVTIDQEKMSKSLGNFFTIREIFEKSPYSEIVTGECLRYYLLSTHYRSDINFSDQSISEAKSAMDSIYGLIRRLEEFDTQADNQGNEEWGRVSNHFAKKFEKSMDDDFNTPKVLGAFHELRGEINKLLGKGLSSQAKQKVKEALKKFGEPLGLFQLNPKEWPFVAYGSATIKGGGSLKAEGKKTAYGSTIISGGGSVETSRFVSSDWIEEKIRLRNESRAQKDFSTADTIRNELAEQGIILEDRPDGTTRWKR</sequence>
<dbReference type="RefSeq" id="WP_312644814.1">
    <property type="nucleotide sequence ID" value="NZ_CP116967.1"/>
</dbReference>
<dbReference type="InterPro" id="IPR024909">
    <property type="entry name" value="Cys-tRNA/MSH_ligase"/>
</dbReference>